<dbReference type="PATRIC" id="fig|1232683.4.peg.3822"/>
<proteinExistence type="predicted"/>
<dbReference type="Pfam" id="PF10503">
    <property type="entry name" value="Esterase_PHB"/>
    <property type="match status" value="1"/>
</dbReference>
<dbReference type="NCBIfam" id="TIGR01840">
    <property type="entry name" value="esterase_phb"/>
    <property type="match status" value="1"/>
</dbReference>
<dbReference type="PANTHER" id="PTHR43037:SF1">
    <property type="entry name" value="BLL1128 PROTEIN"/>
    <property type="match status" value="1"/>
</dbReference>
<evidence type="ECO:0000256" key="2">
    <source>
        <dbReference type="ARBA" id="ARBA00022801"/>
    </source>
</evidence>
<dbReference type="Proteomes" id="UP000028252">
    <property type="component" value="Unassembled WGS sequence"/>
</dbReference>
<dbReference type="PANTHER" id="PTHR43037">
    <property type="entry name" value="UNNAMED PRODUCT-RELATED"/>
    <property type="match status" value="1"/>
</dbReference>
<evidence type="ECO:0000313" key="5">
    <source>
        <dbReference type="Proteomes" id="UP000028252"/>
    </source>
</evidence>
<dbReference type="InterPro" id="IPR029058">
    <property type="entry name" value="AB_hydrolase_fold"/>
</dbReference>
<dbReference type="eggNOG" id="COG3509">
    <property type="taxonomic scope" value="Bacteria"/>
</dbReference>
<dbReference type="AlphaFoldDB" id="A0A081FUL5"/>
<sequence>MNAKAIQKPGFKALVAALLTALLLAGVSPARAAALTEVTGFGSNPGDLRMYEYIPDHLPKGRPLVVALHGCTQNASAYDDESGWVELAERWRFALLLPEQQKTNNSSLCFNWFNGSHYLDWIFWWTDWGNDIDRGEGEALSIKQMIDHLANKQQSDTRRVYVTGLSAGGAMTAVMLATYPETFAGGGIIAGIPYKCARYAITALTDCGVDADRAGSVPIKDLSPQEWGDLVRDASDHTGPWPRLSIWQGEVDKRVIPDTARELLEQWANVQGIDTTPDVEDTVKGYPHKVYQDDQGNALIETYLITGMGHGAPVDPGTGEDQCGVPGGYILDAHICASYFIGTFWGLDQ</sequence>
<dbReference type="SUPFAM" id="SSF53474">
    <property type="entry name" value="alpha/beta-Hydrolases"/>
    <property type="match status" value="2"/>
</dbReference>
<dbReference type="InterPro" id="IPR050955">
    <property type="entry name" value="Plant_Biomass_Hydrol_Est"/>
</dbReference>
<organism evidence="4 5">
    <name type="scientific">Marinobacterium lacunae</name>
    <dbReference type="NCBI Taxonomy" id="1232683"/>
    <lineage>
        <taxon>Bacteria</taxon>
        <taxon>Pseudomonadati</taxon>
        <taxon>Pseudomonadota</taxon>
        <taxon>Gammaproteobacteria</taxon>
        <taxon>Oceanospirillales</taxon>
        <taxon>Oceanospirillaceae</taxon>
        <taxon>Marinobacterium</taxon>
    </lineage>
</organism>
<dbReference type="EC" id="3.1.1.-" evidence="4"/>
<dbReference type="InterPro" id="IPR010126">
    <property type="entry name" value="Esterase_phb"/>
</dbReference>
<evidence type="ECO:0000256" key="3">
    <source>
        <dbReference type="SAM" id="SignalP"/>
    </source>
</evidence>
<keyword evidence="1 3" id="KW-0732">Signal</keyword>
<evidence type="ECO:0000256" key="1">
    <source>
        <dbReference type="ARBA" id="ARBA00022729"/>
    </source>
</evidence>
<accession>A0A081FUL5</accession>
<feature type="chain" id="PRO_5001757276" evidence="3">
    <location>
        <begin position="33"/>
        <end position="349"/>
    </location>
</feature>
<comment type="caution">
    <text evidence="4">The sequence shown here is derived from an EMBL/GenBank/DDBJ whole genome shotgun (WGS) entry which is preliminary data.</text>
</comment>
<feature type="signal peptide" evidence="3">
    <location>
        <begin position="1"/>
        <end position="32"/>
    </location>
</feature>
<reference evidence="4 5" key="1">
    <citation type="submission" date="2014-04" db="EMBL/GenBank/DDBJ databases">
        <title>Marinobacterium kochiensis sp. nov., isolated from sediment sample collected from Kochi backwaters in Kerala, India.</title>
        <authorList>
            <person name="Singh A."/>
            <person name="Pinnaka A.K."/>
        </authorList>
    </citation>
    <scope>NUCLEOTIDE SEQUENCE [LARGE SCALE GENOMIC DNA]</scope>
    <source>
        <strain evidence="4 5">AK27</strain>
    </source>
</reference>
<keyword evidence="5" id="KW-1185">Reference proteome</keyword>
<protein>
    <submittedName>
        <fullName evidence="4">Poly(3-hydroxyalkanoate) depolymerase</fullName>
        <ecNumber evidence="4">3.1.1.-</ecNumber>
    </submittedName>
</protein>
<keyword evidence="2 4" id="KW-0378">Hydrolase</keyword>
<evidence type="ECO:0000313" key="4">
    <source>
        <dbReference type="EMBL" id="KEA62220.1"/>
    </source>
</evidence>
<dbReference type="GO" id="GO:0016787">
    <property type="term" value="F:hydrolase activity"/>
    <property type="evidence" value="ECO:0007669"/>
    <property type="project" value="UniProtKB-KW"/>
</dbReference>
<dbReference type="EMBL" id="JMQN01000057">
    <property type="protein sequence ID" value="KEA62220.1"/>
    <property type="molecule type" value="Genomic_DNA"/>
</dbReference>
<gene>
    <name evidence="4" type="ORF">ADIMK_3881</name>
</gene>
<dbReference type="STRING" id="1232683.ADIMK_3881"/>
<name>A0A081FUL5_9GAMM</name>
<dbReference type="Gene3D" id="3.40.50.1820">
    <property type="entry name" value="alpha/beta hydrolase"/>
    <property type="match status" value="1"/>
</dbReference>
<dbReference type="GO" id="GO:0005576">
    <property type="term" value="C:extracellular region"/>
    <property type="evidence" value="ECO:0007669"/>
    <property type="project" value="InterPro"/>
</dbReference>